<keyword evidence="3" id="KW-1003">Cell membrane</keyword>
<evidence type="ECO:0000256" key="3">
    <source>
        <dbReference type="ARBA" id="ARBA00022475"/>
    </source>
</evidence>
<feature type="transmembrane region" description="Helical" evidence="10">
    <location>
        <begin position="58"/>
        <end position="81"/>
    </location>
</feature>
<dbReference type="GO" id="GO:0005886">
    <property type="term" value="C:plasma membrane"/>
    <property type="evidence" value="ECO:0007669"/>
    <property type="project" value="UniProtKB-SubCell"/>
</dbReference>
<feature type="transmembrane region" description="Helical" evidence="10">
    <location>
        <begin position="305"/>
        <end position="327"/>
    </location>
</feature>
<dbReference type="GO" id="GO:0015808">
    <property type="term" value="P:L-alanine transport"/>
    <property type="evidence" value="ECO:0007669"/>
    <property type="project" value="TreeGrafter"/>
</dbReference>
<keyword evidence="6" id="KW-0029">Amino-acid transport</keyword>
<proteinExistence type="inferred from homology"/>
<dbReference type="EMBL" id="JABEMB010000003">
    <property type="protein sequence ID" value="NNH03050.1"/>
    <property type="molecule type" value="Genomic_DNA"/>
</dbReference>
<keyword evidence="4" id="KW-0997">Cell inner membrane</keyword>
<feature type="transmembrane region" description="Helical" evidence="10">
    <location>
        <begin position="185"/>
        <end position="211"/>
    </location>
</feature>
<evidence type="ECO:0000256" key="9">
    <source>
        <dbReference type="ARBA" id="ARBA00037998"/>
    </source>
</evidence>
<evidence type="ECO:0000256" key="5">
    <source>
        <dbReference type="ARBA" id="ARBA00022692"/>
    </source>
</evidence>
<dbReference type="RefSeq" id="WP_167034774.1">
    <property type="nucleotide sequence ID" value="NZ_BAAANA010000002.1"/>
</dbReference>
<keyword evidence="8 10" id="KW-0472">Membrane</keyword>
<evidence type="ECO:0000256" key="4">
    <source>
        <dbReference type="ARBA" id="ARBA00022519"/>
    </source>
</evidence>
<keyword evidence="7 10" id="KW-1133">Transmembrane helix</keyword>
<evidence type="ECO:0000313" key="11">
    <source>
        <dbReference type="EMBL" id="NNH03050.1"/>
    </source>
</evidence>
<feature type="transmembrane region" description="Helical" evidence="10">
    <location>
        <begin position="93"/>
        <end position="119"/>
    </location>
</feature>
<dbReference type="Pfam" id="PF02653">
    <property type="entry name" value="BPD_transp_2"/>
    <property type="match status" value="1"/>
</dbReference>
<feature type="transmembrane region" description="Helical" evidence="10">
    <location>
        <begin position="139"/>
        <end position="164"/>
    </location>
</feature>
<sequence length="333" mass="33836">MSTAVDTLDSRTNRSTGRRRALLVAAVVVLSAAVLVAVVPAGPVAIVQAIADGVRVGLILALVGIGLSLVFATTGVFNFAHGELATLGALTTWALNAAGVPLVLAMALVIPVGIAAGYVGEKAVWRPLRRRGVSLPGMLVVGIGLGLALRSSFLFAIGGGARTYREGSVQAPMDVFGVSIQPKQIAAVAVVLLVLAALALFLRFAPLGQAIRAVSDDRELAAATGVAVDRVLAAVWMIGGALATLGGALMGLFEQVSWQMGNQVLLLVIAGVTLGGLGSVAGAAVGGVIVGVVTQLSVLVLPAELKYVTALVLLILILLIRPSGLFGRRQRIG</sequence>
<dbReference type="PANTHER" id="PTHR11795">
    <property type="entry name" value="BRANCHED-CHAIN AMINO ACID TRANSPORT SYSTEM PERMEASE PROTEIN LIVH"/>
    <property type="match status" value="1"/>
</dbReference>
<keyword evidence="12" id="KW-1185">Reference proteome</keyword>
<accession>A0A7Y2LYE8</accession>
<dbReference type="GO" id="GO:0015188">
    <property type="term" value="F:L-isoleucine transmembrane transporter activity"/>
    <property type="evidence" value="ECO:0007669"/>
    <property type="project" value="TreeGrafter"/>
</dbReference>
<keyword evidence="5 10" id="KW-0812">Transmembrane</keyword>
<comment type="caution">
    <text evidence="11">The sequence shown here is derived from an EMBL/GenBank/DDBJ whole genome shotgun (WGS) entry which is preliminary data.</text>
</comment>
<dbReference type="GO" id="GO:0015192">
    <property type="term" value="F:L-phenylalanine transmembrane transporter activity"/>
    <property type="evidence" value="ECO:0007669"/>
    <property type="project" value="TreeGrafter"/>
</dbReference>
<dbReference type="PANTHER" id="PTHR11795:SF371">
    <property type="entry name" value="HIGH-AFFINITY BRANCHED-CHAIN AMINO ACID TRANSPORT SYSTEM PERMEASE PROTEIN LIVH"/>
    <property type="match status" value="1"/>
</dbReference>
<reference evidence="11 12" key="1">
    <citation type="submission" date="2020-05" db="EMBL/GenBank/DDBJ databases">
        <title>MicrobeNet Type strains.</title>
        <authorList>
            <person name="Nicholson A.C."/>
        </authorList>
    </citation>
    <scope>NUCLEOTIDE SEQUENCE [LARGE SCALE GENOMIC DNA]</scope>
    <source>
        <strain evidence="11 12">JCM 14282</strain>
    </source>
</reference>
<dbReference type="GO" id="GO:0042941">
    <property type="term" value="P:D-alanine transmembrane transport"/>
    <property type="evidence" value="ECO:0007669"/>
    <property type="project" value="TreeGrafter"/>
</dbReference>
<feature type="transmembrane region" description="Helical" evidence="10">
    <location>
        <begin position="231"/>
        <end position="253"/>
    </location>
</feature>
<comment type="subcellular location">
    <subcellularLocation>
        <location evidence="1">Cell membrane</location>
        <topology evidence="1">Multi-pass membrane protein</topology>
    </subcellularLocation>
</comment>
<dbReference type="CDD" id="cd06582">
    <property type="entry name" value="TM_PBP1_LivH_like"/>
    <property type="match status" value="1"/>
</dbReference>
<evidence type="ECO:0000256" key="1">
    <source>
        <dbReference type="ARBA" id="ARBA00004651"/>
    </source>
</evidence>
<evidence type="ECO:0000313" key="12">
    <source>
        <dbReference type="Proteomes" id="UP000543598"/>
    </source>
</evidence>
<name>A0A7Y2LYE8_9MICO</name>
<feature type="transmembrane region" description="Helical" evidence="10">
    <location>
        <begin position="21"/>
        <end position="46"/>
    </location>
</feature>
<dbReference type="AlphaFoldDB" id="A0A7Y2LYE8"/>
<dbReference type="GO" id="GO:1903806">
    <property type="term" value="P:L-isoleucine import across plasma membrane"/>
    <property type="evidence" value="ECO:0007669"/>
    <property type="project" value="TreeGrafter"/>
</dbReference>
<evidence type="ECO:0000256" key="2">
    <source>
        <dbReference type="ARBA" id="ARBA00022448"/>
    </source>
</evidence>
<feature type="transmembrane region" description="Helical" evidence="10">
    <location>
        <begin position="265"/>
        <end position="293"/>
    </location>
</feature>
<evidence type="ECO:0000256" key="7">
    <source>
        <dbReference type="ARBA" id="ARBA00022989"/>
    </source>
</evidence>
<gene>
    <name evidence="11" type="ORF">HLA99_04150</name>
</gene>
<dbReference type="Proteomes" id="UP000543598">
    <property type="component" value="Unassembled WGS sequence"/>
</dbReference>
<organism evidence="11 12">
    <name type="scientific">Microbacterium ulmi</name>
    <dbReference type="NCBI Taxonomy" id="179095"/>
    <lineage>
        <taxon>Bacteria</taxon>
        <taxon>Bacillati</taxon>
        <taxon>Actinomycetota</taxon>
        <taxon>Actinomycetes</taxon>
        <taxon>Micrococcales</taxon>
        <taxon>Microbacteriaceae</taxon>
        <taxon>Microbacterium</taxon>
    </lineage>
</organism>
<dbReference type="InterPro" id="IPR001851">
    <property type="entry name" value="ABC_transp_permease"/>
</dbReference>
<comment type="similarity">
    <text evidence="9">Belongs to the binding-protein-dependent transport system permease family. LivHM subfamily.</text>
</comment>
<evidence type="ECO:0000256" key="10">
    <source>
        <dbReference type="SAM" id="Phobius"/>
    </source>
</evidence>
<protein>
    <submittedName>
        <fullName evidence="11">Branched-chain amino acid ABC transporter permease</fullName>
    </submittedName>
</protein>
<dbReference type="GO" id="GO:0005304">
    <property type="term" value="F:L-valine transmembrane transporter activity"/>
    <property type="evidence" value="ECO:0007669"/>
    <property type="project" value="TreeGrafter"/>
</dbReference>
<evidence type="ECO:0000256" key="6">
    <source>
        <dbReference type="ARBA" id="ARBA00022970"/>
    </source>
</evidence>
<dbReference type="InterPro" id="IPR052157">
    <property type="entry name" value="BCAA_transport_permease"/>
</dbReference>
<dbReference type="GO" id="GO:0015190">
    <property type="term" value="F:L-leucine transmembrane transporter activity"/>
    <property type="evidence" value="ECO:0007669"/>
    <property type="project" value="TreeGrafter"/>
</dbReference>
<evidence type="ECO:0000256" key="8">
    <source>
        <dbReference type="ARBA" id="ARBA00023136"/>
    </source>
</evidence>
<keyword evidence="2" id="KW-0813">Transport</keyword>